<dbReference type="AlphaFoldDB" id="A0A7H9B402"/>
<dbReference type="OrthoDB" id="411584at2759"/>
<name>A0A7H9B402_ZYGMR</name>
<dbReference type="PANTHER" id="PTHR46230">
    <property type="match status" value="1"/>
</dbReference>
<proteinExistence type="inferred from homology"/>
<dbReference type="GO" id="GO:0005759">
    <property type="term" value="C:mitochondrial matrix"/>
    <property type="evidence" value="ECO:0007669"/>
    <property type="project" value="TreeGrafter"/>
</dbReference>
<reference evidence="2 3" key="1">
    <citation type="submission" date="2020-07" db="EMBL/GenBank/DDBJ databases">
        <title>The yeast mating-type switching endonuclease HO is a domesticated member of an unorthodox homing genetic element family.</title>
        <authorList>
            <person name="Coughlan A.Y."/>
            <person name="Lombardi L."/>
            <person name="Braun-Galleani S."/>
            <person name="Martos A.R."/>
            <person name="Galeote V."/>
            <person name="Bigey F."/>
            <person name="Dequin S."/>
            <person name="Byrne K.P."/>
            <person name="Wolfe K.H."/>
        </authorList>
    </citation>
    <scope>NUCLEOTIDE SEQUENCE [LARGE SCALE GENOMIC DNA]</scope>
    <source>
        <strain evidence="2 3">NRRL Y-6702</strain>
    </source>
</reference>
<accession>A0A7H9B402</accession>
<organism evidence="2 3">
    <name type="scientific">Zygotorulaspora mrakii</name>
    <name type="common">Zygosaccharomyces mrakii</name>
    <dbReference type="NCBI Taxonomy" id="42260"/>
    <lineage>
        <taxon>Eukaryota</taxon>
        <taxon>Fungi</taxon>
        <taxon>Dikarya</taxon>
        <taxon>Ascomycota</taxon>
        <taxon>Saccharomycotina</taxon>
        <taxon>Saccharomycetes</taxon>
        <taxon>Saccharomycetales</taxon>
        <taxon>Saccharomycetaceae</taxon>
        <taxon>Zygotorulaspora</taxon>
    </lineage>
</organism>
<dbReference type="Gene3D" id="3.30.300.90">
    <property type="entry name" value="BolA-like"/>
    <property type="match status" value="1"/>
</dbReference>
<dbReference type="EMBL" id="CP058608">
    <property type="protein sequence ID" value="QLG73146.1"/>
    <property type="molecule type" value="Genomic_DNA"/>
</dbReference>
<evidence type="ECO:0008006" key="4">
    <source>
        <dbReference type="Google" id="ProtNLM"/>
    </source>
</evidence>
<keyword evidence="3" id="KW-1185">Reference proteome</keyword>
<protein>
    <recommendedName>
        <fullName evidence="4">BolA protein</fullName>
    </recommendedName>
</protein>
<dbReference type="Proteomes" id="UP000509704">
    <property type="component" value="Chromosome 5"/>
</dbReference>
<dbReference type="SUPFAM" id="SSF82657">
    <property type="entry name" value="BolA-like"/>
    <property type="match status" value="1"/>
</dbReference>
<comment type="similarity">
    <text evidence="1">Belongs to the BolA/IbaG family.</text>
</comment>
<dbReference type="Pfam" id="PF01722">
    <property type="entry name" value="BolA"/>
    <property type="match status" value="1"/>
</dbReference>
<dbReference type="InterPro" id="IPR036065">
    <property type="entry name" value="BolA-like_sf"/>
</dbReference>
<gene>
    <name evidence="2" type="ORF">HG535_0E02300</name>
</gene>
<dbReference type="PIRSF" id="PIRSF003113">
    <property type="entry name" value="BolA"/>
    <property type="match status" value="1"/>
</dbReference>
<evidence type="ECO:0000313" key="2">
    <source>
        <dbReference type="EMBL" id="QLG73146.1"/>
    </source>
</evidence>
<sequence length="116" mass="13227">MISRVFLRMMSADRSIDGPIARSITSKIQESFADLQHFSINNDSYKHSGHAGMADAGNRIESHFKLNIVSDKFQGMSLPMRHRMIYNLLDEELKNGVHALQLVTRTPAEQLKRTQK</sequence>
<dbReference type="InterPro" id="IPR002634">
    <property type="entry name" value="BolA"/>
</dbReference>
<dbReference type="KEGG" id="zmk:HG535_0E02300"/>
<dbReference type="RefSeq" id="XP_037144873.1">
    <property type="nucleotide sequence ID" value="XM_037288978.1"/>
</dbReference>
<dbReference type="GO" id="GO:0044572">
    <property type="term" value="P:[4Fe-4S] cluster assembly"/>
    <property type="evidence" value="ECO:0007669"/>
    <property type="project" value="TreeGrafter"/>
</dbReference>
<evidence type="ECO:0000313" key="3">
    <source>
        <dbReference type="Proteomes" id="UP000509704"/>
    </source>
</evidence>
<dbReference type="PANTHER" id="PTHR46230:SF7">
    <property type="entry name" value="BOLA-LIKE PROTEIN 1"/>
    <property type="match status" value="1"/>
</dbReference>
<evidence type="ECO:0000256" key="1">
    <source>
        <dbReference type="RuleBase" id="RU003860"/>
    </source>
</evidence>
<dbReference type="GeneID" id="59236888"/>